<gene>
    <name evidence="1" type="ORF">Patl1_25441</name>
</gene>
<comment type="caution">
    <text evidence="1">The sequence shown here is derived from an EMBL/GenBank/DDBJ whole genome shotgun (WGS) entry which is preliminary data.</text>
</comment>
<evidence type="ECO:0000313" key="2">
    <source>
        <dbReference type="Proteomes" id="UP001164250"/>
    </source>
</evidence>
<dbReference type="EMBL" id="CM047903">
    <property type="protein sequence ID" value="KAJ0093333.1"/>
    <property type="molecule type" value="Genomic_DNA"/>
</dbReference>
<dbReference type="Proteomes" id="UP001164250">
    <property type="component" value="Chromosome 7"/>
</dbReference>
<sequence length="629" mass="68721">MLTLPSIGSPSNFMNTMPLTSMLLCYGTSAQCPRPSVGCLSPECSEARTYLSALCPPANTTFYKIGQCDCNVRPVNPVTRSCVSSQTTYKDLIISWTDGYGGVMLSTIVPYTTLRSDIYKVFVKDFAKATKGMPQVKKVKPFGLCLNSKEIGFSRVGFHVPQIDLEMENGKNWTIVGANSMKQADNDVACLAFVDGGKTAQQAVVIGSYQMEDNFLPFDLDQSRLGFSSSLLFIYSTEPHVKSLVVDLGGRYLWIECTKDYQSSTHKLGSCGSAPCSVANSDECTVCLSGSKPKCLDRTKRPCYIYPENTLSSGHAEFGNLSMDRISLQSRDSSTSGPLVTINSFIFACATHKLLLNLAKGVKGMLGLGRHPAGLPIQLSSAFGGSLRRKFAVCLPSESKTNGVIFFGDSNYLFYPDYNTSKAIDLSSMFTYIRLVVNPASTSKIFETGEASADYFVGLRSVMVNKKIVPFNSSLLTFNKWGFGGTKLSTVNPYSVLETSIYSSLVKVFDEEIIATRNVSKVAAVEPFTECYTIGQVGVTLTGLDVPYIRLVFEDNTYWELHGANSMVQISRDVMCLGFLDGGDQVTIPIVVGAHQLQDNLLQFDLDASKLGFTSTLLSKEIKCSNFKF</sequence>
<organism evidence="1 2">
    <name type="scientific">Pistacia atlantica</name>
    <dbReference type="NCBI Taxonomy" id="434234"/>
    <lineage>
        <taxon>Eukaryota</taxon>
        <taxon>Viridiplantae</taxon>
        <taxon>Streptophyta</taxon>
        <taxon>Embryophyta</taxon>
        <taxon>Tracheophyta</taxon>
        <taxon>Spermatophyta</taxon>
        <taxon>Magnoliopsida</taxon>
        <taxon>eudicotyledons</taxon>
        <taxon>Gunneridae</taxon>
        <taxon>Pentapetalae</taxon>
        <taxon>rosids</taxon>
        <taxon>malvids</taxon>
        <taxon>Sapindales</taxon>
        <taxon>Anacardiaceae</taxon>
        <taxon>Pistacia</taxon>
    </lineage>
</organism>
<evidence type="ECO:0000313" key="1">
    <source>
        <dbReference type="EMBL" id="KAJ0093333.1"/>
    </source>
</evidence>
<keyword evidence="2" id="KW-1185">Reference proteome</keyword>
<protein>
    <submittedName>
        <fullName evidence="1">Uncharacterized protein</fullName>
    </submittedName>
</protein>
<reference evidence="2" key="1">
    <citation type="journal article" date="2023" name="G3 (Bethesda)">
        <title>Genome assembly and association tests identify interacting loci associated with vigor, precocity, and sex in interspecific pistachio rootstocks.</title>
        <authorList>
            <person name="Palmer W."/>
            <person name="Jacygrad E."/>
            <person name="Sagayaradj S."/>
            <person name="Cavanaugh K."/>
            <person name="Han R."/>
            <person name="Bertier L."/>
            <person name="Beede B."/>
            <person name="Kafkas S."/>
            <person name="Golino D."/>
            <person name="Preece J."/>
            <person name="Michelmore R."/>
        </authorList>
    </citation>
    <scope>NUCLEOTIDE SEQUENCE [LARGE SCALE GENOMIC DNA]</scope>
</reference>
<accession>A0ACC1B346</accession>
<name>A0ACC1B346_9ROSI</name>
<proteinExistence type="predicted"/>